<reference evidence="1" key="1">
    <citation type="journal article" date="2021" name="Environ. Microbiol.">
        <title>Gene family expansions and transcriptome signatures uncover fungal adaptations to wood decay.</title>
        <authorList>
            <person name="Hage H."/>
            <person name="Miyauchi S."/>
            <person name="Viragh M."/>
            <person name="Drula E."/>
            <person name="Min B."/>
            <person name="Chaduli D."/>
            <person name="Navarro D."/>
            <person name="Favel A."/>
            <person name="Norest M."/>
            <person name="Lesage-Meessen L."/>
            <person name="Balint B."/>
            <person name="Merenyi Z."/>
            <person name="de Eugenio L."/>
            <person name="Morin E."/>
            <person name="Martinez A.T."/>
            <person name="Baldrian P."/>
            <person name="Stursova M."/>
            <person name="Martinez M.J."/>
            <person name="Novotny C."/>
            <person name="Magnuson J.K."/>
            <person name="Spatafora J.W."/>
            <person name="Maurice S."/>
            <person name="Pangilinan J."/>
            <person name="Andreopoulos W."/>
            <person name="LaButti K."/>
            <person name="Hundley H."/>
            <person name="Na H."/>
            <person name="Kuo A."/>
            <person name="Barry K."/>
            <person name="Lipzen A."/>
            <person name="Henrissat B."/>
            <person name="Riley R."/>
            <person name="Ahrendt S."/>
            <person name="Nagy L.G."/>
            <person name="Grigoriev I.V."/>
            <person name="Martin F."/>
            <person name="Rosso M.N."/>
        </authorList>
    </citation>
    <scope>NUCLEOTIDE SEQUENCE</scope>
    <source>
        <strain evidence="1">CBS 384.51</strain>
    </source>
</reference>
<dbReference type="EMBL" id="MU274997">
    <property type="protein sequence ID" value="KAI0083094.1"/>
    <property type="molecule type" value="Genomic_DNA"/>
</dbReference>
<gene>
    <name evidence="1" type="ORF">BDY19DRAFT_998863</name>
</gene>
<comment type="caution">
    <text evidence="1">The sequence shown here is derived from an EMBL/GenBank/DDBJ whole genome shotgun (WGS) entry which is preliminary data.</text>
</comment>
<accession>A0ACB8TM71</accession>
<evidence type="ECO:0000313" key="1">
    <source>
        <dbReference type="EMBL" id="KAI0083094.1"/>
    </source>
</evidence>
<organism evidence="1 2">
    <name type="scientific">Irpex rosettiformis</name>
    <dbReference type="NCBI Taxonomy" id="378272"/>
    <lineage>
        <taxon>Eukaryota</taxon>
        <taxon>Fungi</taxon>
        <taxon>Dikarya</taxon>
        <taxon>Basidiomycota</taxon>
        <taxon>Agaricomycotina</taxon>
        <taxon>Agaricomycetes</taxon>
        <taxon>Polyporales</taxon>
        <taxon>Irpicaceae</taxon>
        <taxon>Irpex</taxon>
    </lineage>
</organism>
<sequence length="77" mass="7804">MSDPIENCGPFGGEPRSAIENVVLRGQAAGQAAGQAPGQAAEDQRASGTEKPDSGESRKESSAGAAKDEQVQAFSKS</sequence>
<dbReference type="Proteomes" id="UP001055072">
    <property type="component" value="Unassembled WGS sequence"/>
</dbReference>
<evidence type="ECO:0000313" key="2">
    <source>
        <dbReference type="Proteomes" id="UP001055072"/>
    </source>
</evidence>
<name>A0ACB8TM71_9APHY</name>
<proteinExistence type="predicted"/>
<keyword evidence="2" id="KW-1185">Reference proteome</keyword>
<protein>
    <submittedName>
        <fullName evidence="1">Uncharacterized protein</fullName>
    </submittedName>
</protein>